<dbReference type="InterPro" id="IPR011701">
    <property type="entry name" value="MFS"/>
</dbReference>
<evidence type="ECO:0008006" key="9">
    <source>
        <dbReference type="Google" id="ProtNLM"/>
    </source>
</evidence>
<dbReference type="PANTHER" id="PTHR43791:SF1">
    <property type="entry name" value="ALLANTOATE PERMEASE"/>
    <property type="match status" value="1"/>
</dbReference>
<proteinExistence type="predicted"/>
<evidence type="ECO:0000256" key="1">
    <source>
        <dbReference type="ARBA" id="ARBA00004141"/>
    </source>
</evidence>
<feature type="transmembrane region" description="Helical" evidence="7">
    <location>
        <begin position="117"/>
        <end position="135"/>
    </location>
</feature>
<keyword evidence="3 7" id="KW-0812">Transmembrane</keyword>
<gene>
    <name evidence="8" type="ORF">LRAMOSA00537</name>
</gene>
<keyword evidence="4 7" id="KW-1133">Transmembrane helix</keyword>
<feature type="transmembrane region" description="Helical" evidence="7">
    <location>
        <begin position="342"/>
        <end position="363"/>
    </location>
</feature>
<evidence type="ECO:0000256" key="7">
    <source>
        <dbReference type="SAM" id="Phobius"/>
    </source>
</evidence>
<feature type="compositionally biased region" description="Polar residues" evidence="6">
    <location>
        <begin position="19"/>
        <end position="31"/>
    </location>
</feature>
<keyword evidence="5 7" id="KW-0472">Membrane</keyword>
<dbReference type="EMBL" id="LK023313">
    <property type="protein sequence ID" value="CDS03135.1"/>
    <property type="molecule type" value="Genomic_DNA"/>
</dbReference>
<feature type="transmembrane region" description="Helical" evidence="7">
    <location>
        <begin position="147"/>
        <end position="167"/>
    </location>
</feature>
<dbReference type="GO" id="GO:0022857">
    <property type="term" value="F:transmembrane transporter activity"/>
    <property type="evidence" value="ECO:0007669"/>
    <property type="project" value="InterPro"/>
</dbReference>
<accession>A0A077W8Q0</accession>
<evidence type="ECO:0000256" key="5">
    <source>
        <dbReference type="ARBA" id="ARBA00023136"/>
    </source>
</evidence>
<keyword evidence="2" id="KW-0813">Transport</keyword>
<reference evidence="8" key="1">
    <citation type="journal article" date="2014" name="Genome Announc.">
        <title>De novo whole-genome sequence and genome annotation of Lichtheimia ramosa.</title>
        <authorList>
            <person name="Linde J."/>
            <person name="Schwartze V."/>
            <person name="Binder U."/>
            <person name="Lass-Florl C."/>
            <person name="Voigt K."/>
            <person name="Horn F."/>
        </authorList>
    </citation>
    <scope>NUCLEOTIDE SEQUENCE</scope>
    <source>
        <strain evidence="8">JMRC FSU:6197</strain>
    </source>
</reference>
<feature type="region of interest" description="Disordered" evidence="6">
    <location>
        <begin position="1"/>
        <end position="37"/>
    </location>
</feature>
<evidence type="ECO:0000313" key="8">
    <source>
        <dbReference type="EMBL" id="CDS03135.1"/>
    </source>
</evidence>
<feature type="transmembrane region" description="Helical" evidence="7">
    <location>
        <begin position="315"/>
        <end position="335"/>
    </location>
</feature>
<feature type="transmembrane region" description="Helical" evidence="7">
    <location>
        <begin position="279"/>
        <end position="303"/>
    </location>
</feature>
<feature type="transmembrane region" description="Helical" evidence="7">
    <location>
        <begin position="208"/>
        <end position="231"/>
    </location>
</feature>
<dbReference type="GO" id="GO:0016020">
    <property type="term" value="C:membrane"/>
    <property type="evidence" value="ECO:0007669"/>
    <property type="project" value="UniProtKB-SubCell"/>
</dbReference>
<evidence type="ECO:0000256" key="6">
    <source>
        <dbReference type="SAM" id="MobiDB-lite"/>
    </source>
</evidence>
<name>A0A077W8Q0_9FUNG</name>
<evidence type="ECO:0000256" key="3">
    <source>
        <dbReference type="ARBA" id="ARBA00022692"/>
    </source>
</evidence>
<feature type="transmembrane region" description="Helical" evidence="7">
    <location>
        <begin position="174"/>
        <end position="196"/>
    </location>
</feature>
<dbReference type="InterPro" id="IPR036259">
    <property type="entry name" value="MFS_trans_sf"/>
</dbReference>
<feature type="transmembrane region" description="Helical" evidence="7">
    <location>
        <begin position="47"/>
        <end position="64"/>
    </location>
</feature>
<protein>
    <recommendedName>
        <fullName evidence="9">Major facilitator superfamily (MFS) profile domain-containing protein</fullName>
    </recommendedName>
</protein>
<dbReference type="Pfam" id="PF07690">
    <property type="entry name" value="MFS_1"/>
    <property type="match status" value="1"/>
</dbReference>
<evidence type="ECO:0000256" key="2">
    <source>
        <dbReference type="ARBA" id="ARBA00022448"/>
    </source>
</evidence>
<dbReference type="AlphaFoldDB" id="A0A077W8Q0"/>
<dbReference type="PANTHER" id="PTHR43791">
    <property type="entry name" value="PERMEASE-RELATED"/>
    <property type="match status" value="1"/>
</dbReference>
<dbReference type="OrthoDB" id="6730379at2759"/>
<feature type="transmembrane region" description="Helical" evidence="7">
    <location>
        <begin position="433"/>
        <end position="452"/>
    </location>
</feature>
<organism evidence="8">
    <name type="scientific">Lichtheimia ramosa</name>
    <dbReference type="NCBI Taxonomy" id="688394"/>
    <lineage>
        <taxon>Eukaryota</taxon>
        <taxon>Fungi</taxon>
        <taxon>Fungi incertae sedis</taxon>
        <taxon>Mucoromycota</taxon>
        <taxon>Mucoromycotina</taxon>
        <taxon>Mucoromycetes</taxon>
        <taxon>Mucorales</taxon>
        <taxon>Lichtheimiaceae</taxon>
        <taxon>Lichtheimia</taxon>
    </lineage>
</organism>
<feature type="compositionally biased region" description="Basic and acidic residues" evidence="6">
    <location>
        <begin position="1"/>
        <end position="18"/>
    </location>
</feature>
<evidence type="ECO:0000256" key="4">
    <source>
        <dbReference type="ARBA" id="ARBA00022989"/>
    </source>
</evidence>
<dbReference type="Gene3D" id="1.20.1250.20">
    <property type="entry name" value="MFS general substrate transporter like domains"/>
    <property type="match status" value="2"/>
</dbReference>
<dbReference type="SUPFAM" id="SSF103473">
    <property type="entry name" value="MFS general substrate transporter"/>
    <property type="match status" value="1"/>
</dbReference>
<sequence>MSQIEEKKETTVDFHEHVQSSNSDDISSAEQGGSAPSDAEKKVVRKINLAFVPLVCLIIFTQYMDKSVLNFSGIMGIYETGISHDQFAWLGSMFYVGFLAIQIPNQYFIQRVQISKYLGTILVIWGACLALTALANNFAQLAGLRFLLGFWEGTTYPAIFLLISTLYRRSEQVVWYGTVFQCNAVTGIFGGLISYGIANMDGERGIRAWRWCNIIWGAFTFTLGFFFFFFLPDRPKSRWFRLTAEEEKIVEERTLDNAVVQNKKINMSQVYEALREPRLYCYFFLSLLLNLQNGALTLFSSQITTSMGFSPLNTVLLAIPHAFASIILLANVMFLSKRYNDICYVGMLSTFIAMIGAILLAAIPPSPGQLAGIYIGVSSPPYTMLQTSISNNVSGYTKKTFYTSCNLLAYCLGNFIGPLMMVQKEAPRYIGGLTGYAVADFICILLFAYLRWSMGRENKRREKLKQEGKIPPPPENRIEYDLTDKEDLNFVYRL</sequence>
<comment type="subcellular location">
    <subcellularLocation>
        <location evidence="1">Membrane</location>
        <topology evidence="1">Multi-pass membrane protein</topology>
    </subcellularLocation>
</comment>
<feature type="transmembrane region" description="Helical" evidence="7">
    <location>
        <begin position="87"/>
        <end position="105"/>
    </location>
</feature>